<dbReference type="PANTHER" id="PTHR12283:SF6">
    <property type="entry name" value="GLUTAMINYL-PEPTIDE CYCLOTRANSFERASE-RELATED"/>
    <property type="match status" value="1"/>
</dbReference>
<dbReference type="EMBL" id="KZ454990">
    <property type="protein sequence ID" value="PKI83977.1"/>
    <property type="molecule type" value="Genomic_DNA"/>
</dbReference>
<dbReference type="STRING" id="2020962.A0A2N1JBQ2"/>
<dbReference type="PANTHER" id="PTHR12283">
    <property type="entry name" value="GLUTAMINYL-PEPTIDE CYCLOTRANSFERASE"/>
    <property type="match status" value="1"/>
</dbReference>
<dbReference type="GO" id="GO:0006508">
    <property type="term" value="P:proteolysis"/>
    <property type="evidence" value="ECO:0007669"/>
    <property type="project" value="UniProtKB-KW"/>
</dbReference>
<keyword evidence="3" id="KW-0732">Signal</keyword>
<keyword evidence="3" id="KW-0862">Zinc</keyword>
<dbReference type="CDD" id="cd03880">
    <property type="entry name" value="M28_QC_like"/>
    <property type="match status" value="1"/>
</dbReference>
<feature type="chain" id="PRO_5014491981" description="Peptide hydrolase" evidence="3">
    <location>
        <begin position="23"/>
        <end position="373"/>
    </location>
</feature>
<keyword evidence="6" id="KW-1185">Reference proteome</keyword>
<dbReference type="Proteomes" id="UP000232875">
    <property type="component" value="Unassembled WGS sequence"/>
</dbReference>
<sequence>MLAARLGALAALLLLHILSVTAQRNTSHLPDDAFQRFTANDPAPFLDFRTHDSLLSHLLIPRVAGTENSTLARTAIIDALFKQRDANNQPKWRIDTPTFEASTPLGPRNMTNIVATRDPAAPRKLVLAAHYDSKYFPPGPKEGFIGATDSAVSCALLVDTAYALEEALDRYTSAMKARRDTQHEETNMDDITLQLIFFDGEEAFVEWTADDSVYGARNLAEQMASTWVAPFNTLAPRYNTRAPVLEIDQIEHFILLDLLGARGTPVPYYFNTTRWMHTMCMNLEQRLRDMHALYPAGMDALGLFVDKQGPDSIEDDNIPFLQKGVEILHLIPFPFPSVWHSTRDDASALDYNTIHAWAMVLRTFTAEYMGLVK</sequence>
<organism evidence="5 6">
    <name type="scientific">Malassezia vespertilionis</name>
    <dbReference type="NCBI Taxonomy" id="2020962"/>
    <lineage>
        <taxon>Eukaryota</taxon>
        <taxon>Fungi</taxon>
        <taxon>Dikarya</taxon>
        <taxon>Basidiomycota</taxon>
        <taxon>Ustilaginomycotina</taxon>
        <taxon>Malasseziomycetes</taxon>
        <taxon>Malasseziales</taxon>
        <taxon>Malasseziaceae</taxon>
        <taxon>Malassezia</taxon>
    </lineage>
</organism>
<evidence type="ECO:0000256" key="2">
    <source>
        <dbReference type="ARBA" id="ARBA00023315"/>
    </source>
</evidence>
<reference evidence="5 6" key="1">
    <citation type="submission" date="2017-10" db="EMBL/GenBank/DDBJ databases">
        <title>A novel species of cold-tolerant Malassezia isolated from bats.</title>
        <authorList>
            <person name="Lorch J.M."/>
            <person name="Palmer J.M."/>
            <person name="Vanderwolf K.J."/>
            <person name="Schmidt K.Z."/>
            <person name="Verant M.L."/>
            <person name="Weller T.J."/>
            <person name="Blehert D.S."/>
        </authorList>
    </citation>
    <scope>NUCLEOTIDE SEQUENCE [LARGE SCALE GENOMIC DNA]</scope>
    <source>
        <strain evidence="5 6">NWHC:44797-103</strain>
    </source>
</reference>
<proteinExistence type="inferred from homology"/>
<dbReference type="OrthoDB" id="3907302at2759"/>
<dbReference type="InterPro" id="IPR007484">
    <property type="entry name" value="Peptidase_M28"/>
</dbReference>
<dbReference type="InterPro" id="IPR040234">
    <property type="entry name" value="QC/QCL"/>
</dbReference>
<dbReference type="SUPFAM" id="SSF53187">
    <property type="entry name" value="Zn-dependent exopeptidases"/>
    <property type="match status" value="1"/>
</dbReference>
<keyword evidence="3" id="KW-0479">Metal-binding</keyword>
<evidence type="ECO:0000313" key="6">
    <source>
        <dbReference type="Proteomes" id="UP000232875"/>
    </source>
</evidence>
<keyword evidence="3" id="KW-0645">Protease</keyword>
<dbReference type="Pfam" id="PF04389">
    <property type="entry name" value="Peptidase_M28"/>
    <property type="match status" value="1"/>
</dbReference>
<dbReference type="GO" id="GO:0008270">
    <property type="term" value="F:zinc ion binding"/>
    <property type="evidence" value="ECO:0007669"/>
    <property type="project" value="TreeGrafter"/>
</dbReference>
<keyword evidence="3" id="KW-0378">Hydrolase</keyword>
<evidence type="ECO:0000256" key="3">
    <source>
        <dbReference type="RuleBase" id="RU361240"/>
    </source>
</evidence>
<keyword evidence="2" id="KW-0012">Acyltransferase</keyword>
<name>A0A2N1JBQ2_9BASI</name>
<evidence type="ECO:0000259" key="4">
    <source>
        <dbReference type="Pfam" id="PF04389"/>
    </source>
</evidence>
<dbReference type="InterPro" id="IPR037457">
    <property type="entry name" value="M28_QC"/>
</dbReference>
<dbReference type="GO" id="GO:0016603">
    <property type="term" value="F:glutaminyl-peptide cyclotransferase activity"/>
    <property type="evidence" value="ECO:0007669"/>
    <property type="project" value="InterPro"/>
</dbReference>
<dbReference type="Gene3D" id="3.40.630.10">
    <property type="entry name" value="Zn peptidases"/>
    <property type="match status" value="1"/>
</dbReference>
<comment type="similarity">
    <text evidence="3">Belongs to the peptidase M28 family.</text>
</comment>
<gene>
    <name evidence="5" type="ORF">MVES_002071</name>
</gene>
<feature type="signal peptide" evidence="3">
    <location>
        <begin position="1"/>
        <end position="22"/>
    </location>
</feature>
<protein>
    <recommendedName>
        <fullName evidence="3">Peptide hydrolase</fullName>
        <ecNumber evidence="3">3.4.-.-</ecNumber>
    </recommendedName>
</protein>
<evidence type="ECO:0000256" key="1">
    <source>
        <dbReference type="ARBA" id="ARBA00022679"/>
    </source>
</evidence>
<keyword evidence="1" id="KW-0808">Transferase</keyword>
<evidence type="ECO:0000313" key="5">
    <source>
        <dbReference type="EMBL" id="PKI83977.1"/>
    </source>
</evidence>
<dbReference type="GO" id="GO:0008233">
    <property type="term" value="F:peptidase activity"/>
    <property type="evidence" value="ECO:0007669"/>
    <property type="project" value="UniProtKB-KW"/>
</dbReference>
<dbReference type="AlphaFoldDB" id="A0A2N1JBQ2"/>
<accession>A0A2N1JBQ2</accession>
<dbReference type="EC" id="3.4.-.-" evidence="3"/>
<feature type="domain" description="Peptidase M28" evidence="4">
    <location>
        <begin position="112"/>
        <end position="364"/>
    </location>
</feature>